<feature type="compositionally biased region" description="Basic and acidic residues" evidence="1">
    <location>
        <begin position="37"/>
        <end position="47"/>
    </location>
</feature>
<feature type="region of interest" description="Disordered" evidence="1">
    <location>
        <begin position="32"/>
        <end position="56"/>
    </location>
</feature>
<dbReference type="PANTHER" id="PTHR38589">
    <property type="entry name" value="BLR0621 PROTEIN"/>
    <property type="match status" value="1"/>
</dbReference>
<evidence type="ECO:0000256" key="1">
    <source>
        <dbReference type="SAM" id="MobiDB-lite"/>
    </source>
</evidence>
<feature type="domain" description="L,D-TPase catalytic" evidence="2">
    <location>
        <begin position="85"/>
        <end position="238"/>
    </location>
</feature>
<protein>
    <submittedName>
        <fullName evidence="3">Lipoprotein</fullName>
    </submittedName>
</protein>
<dbReference type="GO" id="GO:0016740">
    <property type="term" value="F:transferase activity"/>
    <property type="evidence" value="ECO:0007669"/>
    <property type="project" value="InterPro"/>
</dbReference>
<dbReference type="AlphaFoldDB" id="A0A380P5M1"/>
<dbReference type="PROSITE" id="PS51257">
    <property type="entry name" value="PROKAR_LIPOPROTEIN"/>
    <property type="match status" value="1"/>
</dbReference>
<name>A0A380P5M1_STRGR</name>
<gene>
    <name evidence="3" type="ORF">NCTC7807_04473</name>
</gene>
<keyword evidence="3" id="KW-0449">Lipoprotein</keyword>
<reference evidence="3 4" key="1">
    <citation type="submission" date="2018-06" db="EMBL/GenBank/DDBJ databases">
        <authorList>
            <consortium name="Pathogen Informatics"/>
            <person name="Doyle S."/>
        </authorList>
    </citation>
    <scope>NUCLEOTIDE SEQUENCE [LARGE SCALE GENOMIC DNA]</scope>
    <source>
        <strain evidence="3 4">NCTC7807</strain>
    </source>
</reference>
<evidence type="ECO:0000313" key="4">
    <source>
        <dbReference type="Proteomes" id="UP000254150"/>
    </source>
</evidence>
<sequence>MGSMRLTATHPTVFRSVLAAAAALLLTSCGSGGTTAERADDARRPDAHASSAVPGALPGISERFQKQIPEDTRQVVAVRGDGADRSTATVVLYTKDGDGWKERAHWPAHNGKKGWTPDHHEDDKRSPVGVFTLTDAGGVLADPGPGGLPYTRSDAFAAPRTWAESHWHDFDLVIAVDYNRVKGTPPNDPARPEGRSKGGSIWLHLDHGSGTSGCVSLSEQGMRHLLRTLEPDQHPVVVMGDKASLRA</sequence>
<dbReference type="Pfam" id="PF03734">
    <property type="entry name" value="YkuD"/>
    <property type="match status" value="1"/>
</dbReference>
<feature type="region of interest" description="Disordered" evidence="1">
    <location>
        <begin position="103"/>
        <end position="122"/>
    </location>
</feature>
<proteinExistence type="predicted"/>
<dbReference type="PANTHER" id="PTHR38589:SF1">
    <property type="entry name" value="BLR0621 PROTEIN"/>
    <property type="match status" value="1"/>
</dbReference>
<dbReference type="Proteomes" id="UP000254150">
    <property type="component" value="Unassembled WGS sequence"/>
</dbReference>
<evidence type="ECO:0000313" key="3">
    <source>
        <dbReference type="EMBL" id="SUP60405.1"/>
    </source>
</evidence>
<evidence type="ECO:0000259" key="2">
    <source>
        <dbReference type="Pfam" id="PF03734"/>
    </source>
</evidence>
<dbReference type="InterPro" id="IPR005490">
    <property type="entry name" value="LD_TPept_cat_dom"/>
</dbReference>
<dbReference type="EMBL" id="UHID01000007">
    <property type="protein sequence ID" value="SUP60405.1"/>
    <property type="molecule type" value="Genomic_DNA"/>
</dbReference>
<accession>A0A380P5M1</accession>
<organism evidence="3 4">
    <name type="scientific">Streptomyces griseus</name>
    <dbReference type="NCBI Taxonomy" id="1911"/>
    <lineage>
        <taxon>Bacteria</taxon>
        <taxon>Bacillati</taxon>
        <taxon>Actinomycetota</taxon>
        <taxon>Actinomycetes</taxon>
        <taxon>Kitasatosporales</taxon>
        <taxon>Streptomycetaceae</taxon>
        <taxon>Streptomyces</taxon>
    </lineage>
</organism>